<keyword evidence="2" id="KW-1003">Cell membrane</keyword>
<gene>
    <name evidence="8" type="ORF">HMI49_10920</name>
</gene>
<name>A0A3A8IFC9_9BACT</name>
<evidence type="ECO:0000256" key="6">
    <source>
        <dbReference type="SAM" id="MobiDB-lite"/>
    </source>
</evidence>
<feature type="region of interest" description="Disordered" evidence="6">
    <location>
        <begin position="115"/>
        <end position="139"/>
    </location>
</feature>
<evidence type="ECO:0000256" key="7">
    <source>
        <dbReference type="SAM" id="Phobius"/>
    </source>
</evidence>
<evidence type="ECO:0000313" key="8">
    <source>
        <dbReference type="EMBL" id="NOK33711.1"/>
    </source>
</evidence>
<evidence type="ECO:0000256" key="5">
    <source>
        <dbReference type="ARBA" id="ARBA00023136"/>
    </source>
</evidence>
<proteinExistence type="predicted"/>
<dbReference type="NCBIfam" id="TIGR02229">
    <property type="entry name" value="caa3_sub_IV"/>
    <property type="match status" value="1"/>
</dbReference>
<dbReference type="Pfam" id="PF03626">
    <property type="entry name" value="COX4_pro"/>
    <property type="match status" value="1"/>
</dbReference>
<feature type="transmembrane region" description="Helical" evidence="7">
    <location>
        <begin position="52"/>
        <end position="71"/>
    </location>
</feature>
<feature type="transmembrane region" description="Helical" evidence="7">
    <location>
        <begin position="77"/>
        <end position="98"/>
    </location>
</feature>
<organism evidence="8 9">
    <name type="scientific">Corallococcus exercitus</name>
    <dbReference type="NCBI Taxonomy" id="2316736"/>
    <lineage>
        <taxon>Bacteria</taxon>
        <taxon>Pseudomonadati</taxon>
        <taxon>Myxococcota</taxon>
        <taxon>Myxococcia</taxon>
        <taxon>Myxococcales</taxon>
        <taxon>Cystobacterineae</taxon>
        <taxon>Myxococcaceae</taxon>
        <taxon>Corallococcus</taxon>
    </lineage>
</organism>
<evidence type="ECO:0000313" key="9">
    <source>
        <dbReference type="Proteomes" id="UP000563426"/>
    </source>
</evidence>
<reference evidence="8 9" key="1">
    <citation type="submission" date="2020-05" db="EMBL/GenBank/DDBJ databases">
        <authorList>
            <person name="Whitworth D."/>
        </authorList>
    </citation>
    <scope>NUCLEOTIDE SEQUENCE [LARGE SCALE GENOMIC DNA]</scope>
    <source>
        <strain evidence="8 9">AB043B</strain>
    </source>
</reference>
<accession>A0A3A8IFC9</accession>
<evidence type="ECO:0000256" key="4">
    <source>
        <dbReference type="ARBA" id="ARBA00022989"/>
    </source>
</evidence>
<protein>
    <submittedName>
        <fullName evidence="8">Cytochrome-c oxidase</fullName>
    </submittedName>
</protein>
<dbReference type="OrthoDB" id="5520275at2"/>
<keyword evidence="5 7" id="KW-0472">Membrane</keyword>
<comment type="caution">
    <text evidence="8">The sequence shown here is derived from an EMBL/GenBank/DDBJ whole genome shotgun (WGS) entry which is preliminary data.</text>
</comment>
<dbReference type="AlphaFoldDB" id="A0A3A8IFC9"/>
<evidence type="ECO:0000256" key="1">
    <source>
        <dbReference type="ARBA" id="ARBA00004651"/>
    </source>
</evidence>
<keyword evidence="3 7" id="KW-0812">Transmembrane</keyword>
<keyword evidence="4 7" id="KW-1133">Transmembrane helix</keyword>
<dbReference type="InterPro" id="IPR011743">
    <property type="entry name" value="Caa3_sub_IV"/>
</dbReference>
<evidence type="ECO:0000256" key="3">
    <source>
        <dbReference type="ARBA" id="ARBA00022692"/>
    </source>
</evidence>
<comment type="subcellular location">
    <subcellularLocation>
        <location evidence="1">Cell membrane</location>
        <topology evidence="1">Multi-pass membrane protein</topology>
    </subcellularLocation>
</comment>
<sequence length="139" mass="14756">MRSGPVAEDAVEKPERQLGVAGVLVVGAVLLALTTLTYLLHKLPHGAWSLPVALLIAGAKGLLIALFYMHLREQRASNGLVLITSVVFVAVLLTVCVLETRTRFRPTIPPGPFPVEALPGAMEDPRSARPPEPAGPVNP</sequence>
<dbReference type="GO" id="GO:0005886">
    <property type="term" value="C:plasma membrane"/>
    <property type="evidence" value="ECO:0007669"/>
    <property type="project" value="UniProtKB-SubCell"/>
</dbReference>
<keyword evidence="9" id="KW-1185">Reference proteome</keyword>
<evidence type="ECO:0000256" key="2">
    <source>
        <dbReference type="ARBA" id="ARBA00022475"/>
    </source>
</evidence>
<feature type="compositionally biased region" description="Pro residues" evidence="6">
    <location>
        <begin position="130"/>
        <end position="139"/>
    </location>
</feature>
<feature type="transmembrane region" description="Helical" evidence="7">
    <location>
        <begin position="20"/>
        <end position="40"/>
    </location>
</feature>
<dbReference type="InterPro" id="IPR005171">
    <property type="entry name" value="Cyt_c_oxidase_su4_prok"/>
</dbReference>
<dbReference type="Proteomes" id="UP000563426">
    <property type="component" value="Unassembled WGS sequence"/>
</dbReference>
<dbReference type="EMBL" id="JABFJV010000045">
    <property type="protein sequence ID" value="NOK33711.1"/>
    <property type="molecule type" value="Genomic_DNA"/>
</dbReference>